<sequence length="514" mass="55233">MPAWLRIFTLITGCSLLQLMTTRADWRSEIGWDLLGIYAGSKVPDGSSVQLEMVEAYASGSTRYMPDLNNAALSDINITNISDTDNGVSSHATTVARNFFGRGTSLLSNAGSTHPVGIRSTDDFINQFLNLNGTVGSSTAAVTCHAYIGTADPEQEALFNEIIARFDFYSQSSGGVHVVGLNNGSNAAIPPIFGSAYHAIAVGRSDGGHSHGLTAANYPGAGRQKPDIVSPETATSWATGSVASAATILHALGSSSGNTDASHQDTIKACLLAGACKHPFPGWSQTSSQPLDSTFGAGELNIFHSYRILEMQESSPGSVSSRGWSRSSVRTTRSRTYRFTTPGYARQFSLSAALIWQCDVSYSPLFQSYSHQTLDNLRLELLDESDTVIQTSDSSLDNVEHLWNTQLAPNTNYSLRVSSSSGSSNFSLAWQLRGDPQSTVEVSHSTSSPSEAKLNFTRLIPEVSYTLQRSSTLTPNDSWQDIHTFTAESTTSTWTDAAVPPGGRSFYRLLSFPP</sequence>
<proteinExistence type="predicted"/>
<dbReference type="Gene3D" id="2.60.120.380">
    <property type="match status" value="1"/>
</dbReference>
<dbReference type="Proteomes" id="UP000557872">
    <property type="component" value="Unassembled WGS sequence"/>
</dbReference>
<keyword evidence="2" id="KW-1185">Reference proteome</keyword>
<name>A0A851GEI9_9BACT</name>
<comment type="caution">
    <text evidence="1">The sequence shown here is derived from an EMBL/GenBank/DDBJ whole genome shotgun (WGS) entry which is preliminary data.</text>
</comment>
<gene>
    <name evidence="1" type="ORF">HW115_06850</name>
</gene>
<accession>A0A851GEI9</accession>
<protein>
    <recommendedName>
        <fullName evidence="3">Peptidase S8/S53 domain-containing protein</fullName>
    </recommendedName>
</protein>
<evidence type="ECO:0008006" key="3">
    <source>
        <dbReference type="Google" id="ProtNLM"/>
    </source>
</evidence>
<dbReference type="RefSeq" id="WP_178931842.1">
    <property type="nucleotide sequence ID" value="NZ_JACBAZ010000002.1"/>
</dbReference>
<organism evidence="1 2">
    <name type="scientific">Oceaniferula marina</name>
    <dbReference type="NCBI Taxonomy" id="2748318"/>
    <lineage>
        <taxon>Bacteria</taxon>
        <taxon>Pseudomonadati</taxon>
        <taxon>Verrucomicrobiota</taxon>
        <taxon>Verrucomicrobiia</taxon>
        <taxon>Verrucomicrobiales</taxon>
        <taxon>Verrucomicrobiaceae</taxon>
        <taxon>Oceaniferula</taxon>
    </lineage>
</organism>
<evidence type="ECO:0000313" key="1">
    <source>
        <dbReference type="EMBL" id="NWK55322.1"/>
    </source>
</evidence>
<reference evidence="1 2" key="1">
    <citation type="submission" date="2020-07" db="EMBL/GenBank/DDBJ databases">
        <title>Roseicoccus Jingziensis gen. nov., sp. nov., isolated from coastal seawater.</title>
        <authorList>
            <person name="Feng X."/>
        </authorList>
    </citation>
    <scope>NUCLEOTIDE SEQUENCE [LARGE SCALE GENOMIC DNA]</scope>
    <source>
        <strain evidence="1 2">N1E253</strain>
    </source>
</reference>
<dbReference type="EMBL" id="JACBAZ010000002">
    <property type="protein sequence ID" value="NWK55322.1"/>
    <property type="molecule type" value="Genomic_DNA"/>
</dbReference>
<evidence type="ECO:0000313" key="2">
    <source>
        <dbReference type="Proteomes" id="UP000557872"/>
    </source>
</evidence>
<dbReference type="AlphaFoldDB" id="A0A851GEI9"/>